<evidence type="ECO:0000256" key="3">
    <source>
        <dbReference type="ARBA" id="ARBA00023163"/>
    </source>
</evidence>
<dbReference type="InterPro" id="IPR047640">
    <property type="entry name" value="RpiR-like"/>
</dbReference>
<protein>
    <submittedName>
        <fullName evidence="6">Sugar isomerase (Sis)</fullName>
    </submittedName>
</protein>
<dbReference type="InterPro" id="IPR036388">
    <property type="entry name" value="WH-like_DNA-bd_sf"/>
</dbReference>
<dbReference type="Pfam" id="PF01418">
    <property type="entry name" value="HTH_6"/>
    <property type="match status" value="1"/>
</dbReference>
<dbReference type="GO" id="GO:0097367">
    <property type="term" value="F:carbohydrate derivative binding"/>
    <property type="evidence" value="ECO:0007669"/>
    <property type="project" value="InterPro"/>
</dbReference>
<keyword evidence="1" id="KW-0805">Transcription regulation</keyword>
<gene>
    <name evidence="6" type="ORF">TPAS_1569</name>
</gene>
<dbReference type="EMBL" id="FWEY01000003">
    <property type="protein sequence ID" value="SLM51889.1"/>
    <property type="molecule type" value="Genomic_DNA"/>
</dbReference>
<dbReference type="GO" id="GO:0003677">
    <property type="term" value="F:DNA binding"/>
    <property type="evidence" value="ECO:0007669"/>
    <property type="project" value="UniProtKB-KW"/>
</dbReference>
<dbReference type="Pfam" id="PF01380">
    <property type="entry name" value="SIS"/>
    <property type="match status" value="1"/>
</dbReference>
<keyword evidence="2" id="KW-0238">DNA-binding</keyword>
<keyword evidence="3" id="KW-0804">Transcription</keyword>
<dbReference type="SUPFAM" id="SSF53697">
    <property type="entry name" value="SIS domain"/>
    <property type="match status" value="1"/>
</dbReference>
<keyword evidence="7" id="KW-1185">Reference proteome</keyword>
<feature type="domain" description="SIS" evidence="5">
    <location>
        <begin position="119"/>
        <end position="260"/>
    </location>
</feature>
<dbReference type="PANTHER" id="PTHR30514">
    <property type="entry name" value="GLUCOKINASE"/>
    <property type="match status" value="1"/>
</dbReference>
<dbReference type="STRING" id="43064.SAMN04488086_10630"/>
<dbReference type="InterPro" id="IPR046348">
    <property type="entry name" value="SIS_dom_sf"/>
</dbReference>
<dbReference type="OrthoDB" id="3684496at2"/>
<dbReference type="SUPFAM" id="SSF46689">
    <property type="entry name" value="Homeodomain-like"/>
    <property type="match status" value="1"/>
</dbReference>
<evidence type="ECO:0000313" key="6">
    <source>
        <dbReference type="EMBL" id="SLM51889.1"/>
    </source>
</evidence>
<evidence type="ECO:0000256" key="1">
    <source>
        <dbReference type="ARBA" id="ARBA00023015"/>
    </source>
</evidence>
<reference evidence="7" key="1">
    <citation type="submission" date="2016-04" db="EMBL/GenBank/DDBJ databases">
        <authorList>
            <person name="Strepis N."/>
        </authorList>
    </citation>
    <scope>NUCLEOTIDE SEQUENCE [LARGE SCALE GENOMIC DNA]</scope>
</reference>
<accession>A0A1W1IG70</accession>
<dbReference type="Proteomes" id="UP000195985">
    <property type="component" value="Unassembled WGS sequence"/>
</dbReference>
<dbReference type="Gene3D" id="3.40.50.10490">
    <property type="entry name" value="Glucose-6-phosphate isomerase like protein, domain 1"/>
    <property type="match status" value="1"/>
</dbReference>
<dbReference type="RefSeq" id="WP_086942687.1">
    <property type="nucleotide sequence ID" value="NZ_FWEY01000003.1"/>
</dbReference>
<proteinExistence type="predicted"/>
<dbReference type="InterPro" id="IPR001347">
    <property type="entry name" value="SIS_dom"/>
</dbReference>
<dbReference type="InterPro" id="IPR035472">
    <property type="entry name" value="RpiR-like_SIS"/>
</dbReference>
<dbReference type="Gene3D" id="1.10.10.10">
    <property type="entry name" value="Winged helix-like DNA-binding domain superfamily/Winged helix DNA-binding domain"/>
    <property type="match status" value="1"/>
</dbReference>
<organism evidence="6 7">
    <name type="scientific">Trichococcus pasteurii</name>
    <dbReference type="NCBI Taxonomy" id="43064"/>
    <lineage>
        <taxon>Bacteria</taxon>
        <taxon>Bacillati</taxon>
        <taxon>Bacillota</taxon>
        <taxon>Bacilli</taxon>
        <taxon>Lactobacillales</taxon>
        <taxon>Carnobacteriaceae</taxon>
        <taxon>Trichococcus</taxon>
    </lineage>
</organism>
<evidence type="ECO:0000259" key="4">
    <source>
        <dbReference type="PROSITE" id="PS51071"/>
    </source>
</evidence>
<dbReference type="InterPro" id="IPR009057">
    <property type="entry name" value="Homeodomain-like_sf"/>
</dbReference>
<name>A0A1W1IG70_9LACT</name>
<dbReference type="InterPro" id="IPR000281">
    <property type="entry name" value="HTH_RpiR"/>
</dbReference>
<dbReference type="PROSITE" id="PS51071">
    <property type="entry name" value="HTH_RPIR"/>
    <property type="match status" value="1"/>
</dbReference>
<evidence type="ECO:0000259" key="5">
    <source>
        <dbReference type="PROSITE" id="PS51464"/>
    </source>
</evidence>
<evidence type="ECO:0000313" key="7">
    <source>
        <dbReference type="Proteomes" id="UP000195985"/>
    </source>
</evidence>
<dbReference type="GO" id="GO:0003700">
    <property type="term" value="F:DNA-binding transcription factor activity"/>
    <property type="evidence" value="ECO:0007669"/>
    <property type="project" value="InterPro"/>
</dbReference>
<dbReference type="CDD" id="cd05013">
    <property type="entry name" value="SIS_RpiR"/>
    <property type="match status" value="1"/>
</dbReference>
<evidence type="ECO:0000256" key="2">
    <source>
        <dbReference type="ARBA" id="ARBA00023125"/>
    </source>
</evidence>
<dbReference type="PROSITE" id="PS51464">
    <property type="entry name" value="SIS"/>
    <property type="match status" value="1"/>
</dbReference>
<dbReference type="GO" id="GO:0016853">
    <property type="term" value="F:isomerase activity"/>
    <property type="evidence" value="ECO:0007669"/>
    <property type="project" value="UniProtKB-KW"/>
</dbReference>
<feature type="domain" description="HTH rpiR-type" evidence="4">
    <location>
        <begin position="1"/>
        <end position="70"/>
    </location>
</feature>
<dbReference type="PANTHER" id="PTHR30514:SF1">
    <property type="entry name" value="HTH-TYPE TRANSCRIPTIONAL REGULATOR HEXR-RELATED"/>
    <property type="match status" value="1"/>
</dbReference>
<keyword evidence="6" id="KW-0413">Isomerase</keyword>
<dbReference type="AlphaFoldDB" id="A0A1W1IG70"/>
<sequence length="287" mass="32066">MNQSHFFSNAENSIIHFLLENPDDLKNATTKDLATKTFTSPSTIVRLAQKLGFQGYNDFKIEFLAAVQQIDSPLVSIDANFPFKKADGITEISSNLSQLFVDAVKETNSLVDEDTYNQAINLLDQATFIDIYGVGSNQHLAYNFTLDMRRINKEVTTSTSQQEQLIKAATSNKDRVALIISYTGETKDILEICQLLKASETPMICISSVGNNSISDLCDITLNIVTWEKMFSKISTFSSSVSTLLVLDILYAGLFARNYDQNKERLLQVKANTTGFRSRIQPLIEDV</sequence>
<dbReference type="GO" id="GO:1901135">
    <property type="term" value="P:carbohydrate derivative metabolic process"/>
    <property type="evidence" value="ECO:0007669"/>
    <property type="project" value="InterPro"/>
</dbReference>